<dbReference type="EMBL" id="JYDW01003394">
    <property type="protein sequence ID" value="KRZ46438.1"/>
    <property type="molecule type" value="Genomic_DNA"/>
</dbReference>
<evidence type="ECO:0000313" key="2">
    <source>
        <dbReference type="Proteomes" id="UP000054721"/>
    </source>
</evidence>
<protein>
    <submittedName>
        <fullName evidence="1">Uncharacterized protein</fullName>
    </submittedName>
</protein>
<accession>A0A0V1KGT4</accession>
<dbReference type="Proteomes" id="UP000054721">
    <property type="component" value="Unassembled WGS sequence"/>
</dbReference>
<organism evidence="1 2">
    <name type="scientific">Trichinella nativa</name>
    <dbReference type="NCBI Taxonomy" id="6335"/>
    <lineage>
        <taxon>Eukaryota</taxon>
        <taxon>Metazoa</taxon>
        <taxon>Ecdysozoa</taxon>
        <taxon>Nematoda</taxon>
        <taxon>Enoplea</taxon>
        <taxon>Dorylaimia</taxon>
        <taxon>Trichinellida</taxon>
        <taxon>Trichinellidae</taxon>
        <taxon>Trichinella</taxon>
    </lineage>
</organism>
<name>A0A0V1KGT4_9BILA</name>
<keyword evidence="2" id="KW-1185">Reference proteome</keyword>
<reference evidence="1 2" key="1">
    <citation type="submission" date="2015-05" db="EMBL/GenBank/DDBJ databases">
        <title>Evolution of Trichinella species and genotypes.</title>
        <authorList>
            <person name="Korhonen P.K."/>
            <person name="Edoardo P."/>
            <person name="Giuseppe L.R."/>
            <person name="Gasser R.B."/>
        </authorList>
    </citation>
    <scope>NUCLEOTIDE SEQUENCE [LARGE SCALE GENOMIC DNA]</scope>
    <source>
        <strain evidence="1">ISS10</strain>
    </source>
</reference>
<evidence type="ECO:0000313" key="1">
    <source>
        <dbReference type="EMBL" id="KRZ46438.1"/>
    </source>
</evidence>
<comment type="caution">
    <text evidence="1">The sequence shown here is derived from an EMBL/GenBank/DDBJ whole genome shotgun (WGS) entry which is preliminary data.</text>
</comment>
<gene>
    <name evidence="1" type="ORF">T02_4738</name>
</gene>
<sequence length="37" mass="4438">MNYNPEMKGTPVRDFLLGLKWAGRYTFNLGHIFHWKV</sequence>
<dbReference type="AlphaFoldDB" id="A0A0V1KGT4"/>
<proteinExistence type="predicted"/>